<organism evidence="7 8">
    <name type="scientific">Nocardioides panacisoli</name>
    <dbReference type="NCBI Taxonomy" id="627624"/>
    <lineage>
        <taxon>Bacteria</taxon>
        <taxon>Bacillati</taxon>
        <taxon>Actinomycetota</taxon>
        <taxon>Actinomycetes</taxon>
        <taxon>Propionibacteriales</taxon>
        <taxon>Nocardioidaceae</taxon>
        <taxon>Nocardioides</taxon>
    </lineage>
</organism>
<dbReference type="InterPro" id="IPR005158">
    <property type="entry name" value="BTAD"/>
</dbReference>
<keyword evidence="8" id="KW-1185">Reference proteome</keyword>
<keyword evidence="3 5" id="KW-0238">DNA-binding</keyword>
<dbReference type="InterPro" id="IPR016032">
    <property type="entry name" value="Sig_transdc_resp-reg_C-effctor"/>
</dbReference>
<evidence type="ECO:0000256" key="4">
    <source>
        <dbReference type="ARBA" id="ARBA00023163"/>
    </source>
</evidence>
<reference evidence="8" key="1">
    <citation type="journal article" date="2019" name="Int. J. Syst. Evol. Microbiol.">
        <title>The Global Catalogue of Microorganisms (GCM) 10K type strain sequencing project: providing services to taxonomists for standard genome sequencing and annotation.</title>
        <authorList>
            <consortium name="The Broad Institute Genomics Platform"/>
            <consortium name="The Broad Institute Genome Sequencing Center for Infectious Disease"/>
            <person name="Wu L."/>
            <person name="Ma J."/>
        </authorList>
    </citation>
    <scope>NUCLEOTIDE SEQUENCE [LARGE SCALE GENOMIC DNA]</scope>
    <source>
        <strain evidence="8">JCM 16953</strain>
    </source>
</reference>
<name>A0ABP7IHB0_9ACTN</name>
<dbReference type="SMART" id="SM00382">
    <property type="entry name" value="AAA"/>
    <property type="match status" value="1"/>
</dbReference>
<evidence type="ECO:0000313" key="8">
    <source>
        <dbReference type="Proteomes" id="UP001501821"/>
    </source>
</evidence>
<dbReference type="InterPro" id="IPR003593">
    <property type="entry name" value="AAA+_ATPase"/>
</dbReference>
<protein>
    <submittedName>
        <fullName evidence="7">BTAD domain-containing putative transcriptional regulator</fullName>
    </submittedName>
</protein>
<evidence type="ECO:0000256" key="3">
    <source>
        <dbReference type="ARBA" id="ARBA00023125"/>
    </source>
</evidence>
<dbReference type="PANTHER" id="PTHR35807">
    <property type="entry name" value="TRANSCRIPTIONAL REGULATOR REDD-RELATED"/>
    <property type="match status" value="1"/>
</dbReference>
<dbReference type="Gene3D" id="3.40.50.300">
    <property type="entry name" value="P-loop containing nucleotide triphosphate hydrolases"/>
    <property type="match status" value="1"/>
</dbReference>
<dbReference type="SUPFAM" id="SSF46894">
    <property type="entry name" value="C-terminal effector domain of the bipartite response regulators"/>
    <property type="match status" value="1"/>
</dbReference>
<keyword evidence="4" id="KW-0804">Transcription</keyword>
<dbReference type="SUPFAM" id="SSF48452">
    <property type="entry name" value="TPR-like"/>
    <property type="match status" value="2"/>
</dbReference>
<dbReference type="EMBL" id="BAABAH010000006">
    <property type="protein sequence ID" value="GAA3818442.1"/>
    <property type="molecule type" value="Genomic_DNA"/>
</dbReference>
<dbReference type="InterPro" id="IPR011990">
    <property type="entry name" value="TPR-like_helical_dom_sf"/>
</dbReference>
<evidence type="ECO:0000256" key="1">
    <source>
        <dbReference type="ARBA" id="ARBA00005820"/>
    </source>
</evidence>
<dbReference type="InterPro" id="IPR036388">
    <property type="entry name" value="WH-like_DNA-bd_sf"/>
</dbReference>
<dbReference type="InterPro" id="IPR027417">
    <property type="entry name" value="P-loop_NTPase"/>
</dbReference>
<dbReference type="SMART" id="SM00862">
    <property type="entry name" value="Trans_reg_C"/>
    <property type="match status" value="1"/>
</dbReference>
<evidence type="ECO:0000259" key="6">
    <source>
        <dbReference type="PROSITE" id="PS51755"/>
    </source>
</evidence>
<proteinExistence type="inferred from homology"/>
<keyword evidence="2" id="KW-0805">Transcription regulation</keyword>
<dbReference type="SMART" id="SM01043">
    <property type="entry name" value="BTAD"/>
    <property type="match status" value="1"/>
</dbReference>
<dbReference type="InterPro" id="IPR001867">
    <property type="entry name" value="OmpR/PhoB-type_DNA-bd"/>
</dbReference>
<dbReference type="InterPro" id="IPR051677">
    <property type="entry name" value="AfsR-DnrI-RedD_regulator"/>
</dbReference>
<dbReference type="Gene3D" id="1.25.40.10">
    <property type="entry name" value="Tetratricopeptide repeat domain"/>
    <property type="match status" value="2"/>
</dbReference>
<gene>
    <name evidence="7" type="ORF">GCM10022242_20350</name>
</gene>
<dbReference type="Gene3D" id="1.10.10.10">
    <property type="entry name" value="Winged helix-like DNA-binding domain superfamily/Winged helix DNA-binding domain"/>
    <property type="match status" value="1"/>
</dbReference>
<dbReference type="PROSITE" id="PS51755">
    <property type="entry name" value="OMPR_PHOB"/>
    <property type="match status" value="1"/>
</dbReference>
<accession>A0ABP7IHB0</accession>
<comment type="similarity">
    <text evidence="1">Belongs to the AfsR/DnrI/RedD regulatory family.</text>
</comment>
<evidence type="ECO:0000256" key="5">
    <source>
        <dbReference type="PROSITE-ProRule" id="PRU01091"/>
    </source>
</evidence>
<dbReference type="Proteomes" id="UP001501821">
    <property type="component" value="Unassembled WGS sequence"/>
</dbReference>
<dbReference type="InterPro" id="IPR058852">
    <property type="entry name" value="HTH_77"/>
</dbReference>
<dbReference type="PANTHER" id="PTHR35807:SF1">
    <property type="entry name" value="TRANSCRIPTIONAL REGULATOR REDD"/>
    <property type="match status" value="1"/>
</dbReference>
<feature type="DNA-binding region" description="OmpR/PhoB-type" evidence="5">
    <location>
        <begin position="1"/>
        <end position="96"/>
    </location>
</feature>
<sequence>MPRVEIRLLGPVEAAVGETTVSLGPPRQRAVAAMLALAAPEVVSTDRFVDGLWGEQPPDRPLPALQVFVHGLRKALAAADPSVTVERVAPGYRITGIQTDAARFEQLVQQAEAATDHAATEAALREALGLVRGPALADLVDTPFAAPECVRLDEMRLLALVNWYDARLHLGEHASLITDLELLVREHPTRERLWAQLMTAQYRADRQADALATYARARDRLADELGIDPGHALQQLELAVLRHDPDLAAPVTAARRTAVVAPRPPARLDTPTTPTFGRDELVADLRGRLVDPDIRVVTLTGPGGSGKSRVAALVAGDGEPFPAGVVAFAASEGTDDGQLLREIARALTGSDGGDDPIGVLPADALVVLDNLEALDDASALVARLVDGSKVTVLTTSRLPLRLRAEHAVPVPPLPVPAPDTGRDAALATPSVAMYVNRAVAAAGHFDTEREWPDVARLVGFLDGLPLAIELAATHAALLSPGQILESIQTSLDVLSTRAVDVPERQRTLARTIDWSYQRLEPAAQELLDRLALFERSFTIETAQAVFTDVPDLVDTLGQLIEVRLVRNVPSRVGLRFQVLGTVRAFLRQRRARGPELAALQDRLTTYLHEEARRWRSDLDGPQGLVALGRYDDAAMDLDAAVDRALAAGDGVRATALIADVADLWVSSGRLVDGSTRVTRLLELLDSGGSDGARAAAHLAAAKLHHQLSHFDRSADESARAIAAGPARGDDAWARCLQANALLMNGDLAGGRQLAAEALALADGVDCYPVPAIAHSTLAIGAAMAGEFDVERAHYEQRLSVVTEHGDVTRIADTLNVLAEIALDNDDPAGAFALATESVELAGAALPNEARDASISLARSAAATGDVATCARQLLAAFTLVDRTGQTFALGQTLRTGGVLAAALGEADLAVRCFAAGHQVAPSPSGTEEPIEADLAEALSRARAALGDAADRTWLLGRTSPDRTRAALEARLTELLATEAG</sequence>
<feature type="domain" description="OmpR/PhoB-type" evidence="6">
    <location>
        <begin position="1"/>
        <end position="96"/>
    </location>
</feature>
<evidence type="ECO:0000256" key="2">
    <source>
        <dbReference type="ARBA" id="ARBA00023015"/>
    </source>
</evidence>
<dbReference type="SUPFAM" id="SSF52540">
    <property type="entry name" value="P-loop containing nucleoside triphosphate hydrolases"/>
    <property type="match status" value="1"/>
</dbReference>
<evidence type="ECO:0000313" key="7">
    <source>
        <dbReference type="EMBL" id="GAA3818442.1"/>
    </source>
</evidence>
<dbReference type="Pfam" id="PF03704">
    <property type="entry name" value="BTAD"/>
    <property type="match status" value="1"/>
</dbReference>
<comment type="caution">
    <text evidence="7">The sequence shown here is derived from an EMBL/GenBank/DDBJ whole genome shotgun (WGS) entry which is preliminary data.</text>
</comment>
<dbReference type="Pfam" id="PF25872">
    <property type="entry name" value="HTH_77"/>
    <property type="match status" value="1"/>
</dbReference>
<dbReference type="CDD" id="cd15831">
    <property type="entry name" value="BTAD"/>
    <property type="match status" value="1"/>
</dbReference>